<evidence type="ECO:0000313" key="1">
    <source>
        <dbReference type="EMBL" id="MDL2398424.1"/>
    </source>
</evidence>
<gene>
    <name evidence="1" type="ORF">PY649_05885</name>
</gene>
<accession>A0ABT7JQ06</accession>
<name>A0ABT7JQ06_9HYPH</name>
<protein>
    <recommendedName>
        <fullName evidence="3">SAM-dependent methyltransferase</fullName>
    </recommendedName>
</protein>
<comment type="caution">
    <text evidence="1">The sequence shown here is derived from an EMBL/GenBank/DDBJ whole genome shotgun (WGS) entry which is preliminary data.</text>
</comment>
<keyword evidence="2" id="KW-1185">Reference proteome</keyword>
<evidence type="ECO:0008006" key="3">
    <source>
        <dbReference type="Google" id="ProtNLM"/>
    </source>
</evidence>
<sequence>MGKRSDFPRRKNDLYDTPPDAIVRLVPWLHAEGIETFAAPCDGNGCLRMHLGQVGFRCVHHGDILQGRDALAEHHFGGADAIIENPPWTRPLLHPLIDHFVASVPVTWLLLDAGWMFTKQSVLLLDRCTHFLPIARQRWIPDSLFTAKDDCCWYRFKQGHSGGPRLILPDAEGGLP</sequence>
<organism evidence="1 2">
    <name type="scientific">Rhizobium mayense</name>
    <dbReference type="NCBI Taxonomy" id="1312184"/>
    <lineage>
        <taxon>Bacteria</taxon>
        <taxon>Pseudomonadati</taxon>
        <taxon>Pseudomonadota</taxon>
        <taxon>Alphaproteobacteria</taxon>
        <taxon>Hyphomicrobiales</taxon>
        <taxon>Rhizobiaceae</taxon>
        <taxon>Rhizobium/Agrobacterium group</taxon>
        <taxon>Rhizobium</taxon>
    </lineage>
</organism>
<evidence type="ECO:0000313" key="2">
    <source>
        <dbReference type="Proteomes" id="UP001172645"/>
    </source>
</evidence>
<dbReference type="Proteomes" id="UP001172645">
    <property type="component" value="Unassembled WGS sequence"/>
</dbReference>
<dbReference type="RefSeq" id="WP_285867274.1">
    <property type="nucleotide sequence ID" value="NZ_JARFYM010000003.1"/>
</dbReference>
<reference evidence="1" key="1">
    <citation type="submission" date="2023-06" db="EMBL/GenBank/DDBJ databases">
        <title>Phylogenetic Diversity of Rhizobium strains.</title>
        <authorList>
            <person name="Moura F.T."/>
            <person name="Helene L.C.F."/>
            <person name="Hungria M."/>
        </authorList>
    </citation>
    <scope>NUCLEOTIDE SEQUENCE</scope>
    <source>
        <strain evidence="1">CCGE526</strain>
    </source>
</reference>
<proteinExistence type="predicted"/>
<dbReference type="EMBL" id="JARFYM010000003">
    <property type="protein sequence ID" value="MDL2398424.1"/>
    <property type="molecule type" value="Genomic_DNA"/>
</dbReference>